<accession>X1HNW8</accession>
<dbReference type="EMBL" id="BARU01006367">
    <property type="protein sequence ID" value="GAH46963.1"/>
    <property type="molecule type" value="Genomic_DNA"/>
</dbReference>
<reference evidence="1" key="1">
    <citation type="journal article" date="2014" name="Front. Microbiol.">
        <title>High frequency of phylogenetically diverse reductive dehalogenase-homologous genes in deep subseafloor sedimentary metagenomes.</title>
        <authorList>
            <person name="Kawai M."/>
            <person name="Futagami T."/>
            <person name="Toyoda A."/>
            <person name="Takaki Y."/>
            <person name="Nishi S."/>
            <person name="Hori S."/>
            <person name="Arai W."/>
            <person name="Tsubouchi T."/>
            <person name="Morono Y."/>
            <person name="Uchiyama I."/>
            <person name="Ito T."/>
            <person name="Fujiyama A."/>
            <person name="Inagaki F."/>
            <person name="Takami H."/>
        </authorList>
    </citation>
    <scope>NUCLEOTIDE SEQUENCE</scope>
    <source>
        <strain evidence="1">Expedition CK06-06</strain>
    </source>
</reference>
<proteinExistence type="predicted"/>
<organism evidence="1">
    <name type="scientific">marine sediment metagenome</name>
    <dbReference type="NCBI Taxonomy" id="412755"/>
    <lineage>
        <taxon>unclassified sequences</taxon>
        <taxon>metagenomes</taxon>
        <taxon>ecological metagenomes</taxon>
    </lineage>
</organism>
<dbReference type="AlphaFoldDB" id="X1HNW8"/>
<protein>
    <submittedName>
        <fullName evidence="1">Uncharacterized protein</fullName>
    </submittedName>
</protein>
<gene>
    <name evidence="1" type="ORF">S03H2_12521</name>
</gene>
<name>X1HNW8_9ZZZZ</name>
<sequence>MKVTNLDIETICNSINRLNIIIVRNPTPSVVSKAIDDRSRLYGLKKRLVDEFTKREFPCSNKVT</sequence>
<evidence type="ECO:0000313" key="1">
    <source>
        <dbReference type="EMBL" id="GAH46963.1"/>
    </source>
</evidence>
<comment type="caution">
    <text evidence="1">The sequence shown here is derived from an EMBL/GenBank/DDBJ whole genome shotgun (WGS) entry which is preliminary data.</text>
</comment>